<dbReference type="AlphaFoldDB" id="A0A6G1AX94"/>
<dbReference type="Proteomes" id="UP000475037">
    <property type="component" value="Unassembled WGS sequence"/>
</dbReference>
<feature type="non-terminal residue" evidence="2">
    <location>
        <position position="1"/>
    </location>
</feature>
<sequence>GSGAGEEKGPEGPPREPAPPGTTVPRVKLLDTLVETFLQKLVAAGRLCCSVLRPRGEKGVRHKGTDCARAAGRVLPAGSAAVLTALLSLQDEISELKAEGNLEAVLNALDKIVAEGEDHREPAW</sequence>
<feature type="compositionally biased region" description="Basic and acidic residues" evidence="1">
    <location>
        <begin position="1"/>
        <end position="14"/>
    </location>
</feature>
<keyword evidence="3" id="KW-1185">Reference proteome</keyword>
<evidence type="ECO:0000256" key="1">
    <source>
        <dbReference type="SAM" id="MobiDB-lite"/>
    </source>
</evidence>
<reference evidence="2 3" key="1">
    <citation type="submission" date="2019-11" db="EMBL/GenBank/DDBJ databases">
        <authorList>
            <person name="Yang C."/>
            <person name="Li F."/>
        </authorList>
    </citation>
    <scope>NUCLEOTIDE SEQUENCE [LARGE SCALE GENOMIC DNA]</scope>
    <source>
        <strain evidence="2">KB4526</strain>
        <tissue evidence="2">Muscle</tissue>
    </source>
</reference>
<accession>A0A6G1AX94</accession>
<name>A0A6G1AX94_CROCR</name>
<feature type="region of interest" description="Disordered" evidence="1">
    <location>
        <begin position="1"/>
        <end position="24"/>
    </location>
</feature>
<comment type="caution">
    <text evidence="2">The sequence shown here is derived from an EMBL/GenBank/DDBJ whole genome shotgun (WGS) entry which is preliminary data.</text>
</comment>
<protein>
    <submittedName>
        <fullName evidence="2">S2544 protein</fullName>
    </submittedName>
</protein>
<dbReference type="EMBL" id="VOAJ01003109">
    <property type="protein sequence ID" value="KAF0880575.1"/>
    <property type="molecule type" value="Genomic_DNA"/>
</dbReference>
<proteinExistence type="predicted"/>
<gene>
    <name evidence="2" type="primary">Slc25a44_0</name>
    <name evidence="2" type="ORF">FOF47_R21376</name>
</gene>
<organism evidence="2 3">
    <name type="scientific">Crocuta crocuta</name>
    <name type="common">Spotted hyena</name>
    <dbReference type="NCBI Taxonomy" id="9678"/>
    <lineage>
        <taxon>Eukaryota</taxon>
        <taxon>Metazoa</taxon>
        <taxon>Chordata</taxon>
        <taxon>Craniata</taxon>
        <taxon>Vertebrata</taxon>
        <taxon>Euteleostomi</taxon>
        <taxon>Mammalia</taxon>
        <taxon>Eutheria</taxon>
        <taxon>Laurasiatheria</taxon>
        <taxon>Carnivora</taxon>
        <taxon>Feliformia</taxon>
        <taxon>Hyaenidae</taxon>
        <taxon>Crocuta</taxon>
    </lineage>
</organism>
<feature type="non-terminal residue" evidence="2">
    <location>
        <position position="124"/>
    </location>
</feature>
<evidence type="ECO:0000313" key="2">
    <source>
        <dbReference type="EMBL" id="KAF0880575.1"/>
    </source>
</evidence>
<evidence type="ECO:0000313" key="3">
    <source>
        <dbReference type="Proteomes" id="UP000475037"/>
    </source>
</evidence>